<accession>A0A1L3LXJ3</accession>
<proteinExistence type="predicted"/>
<dbReference type="Proteomes" id="UP000182306">
    <property type="component" value="Plasmid C"/>
</dbReference>
<sequence length="37" mass="3886">MVMAGVLLCLSDVASLVTYRPTGSSGNRMIVWGELTG</sequence>
<name>A0A1L3LXJ3_9HYPH</name>
<organism evidence="1 2">
    <name type="scientific">Sinorhizobium americanum</name>
    <dbReference type="NCBI Taxonomy" id="194963"/>
    <lineage>
        <taxon>Bacteria</taxon>
        <taxon>Pseudomonadati</taxon>
        <taxon>Pseudomonadota</taxon>
        <taxon>Alphaproteobacteria</taxon>
        <taxon>Hyphomicrobiales</taxon>
        <taxon>Rhizobiaceae</taxon>
        <taxon>Sinorhizobium/Ensifer group</taxon>
        <taxon>Sinorhizobium</taxon>
    </lineage>
</organism>
<evidence type="ECO:0000313" key="2">
    <source>
        <dbReference type="Proteomes" id="UP000182306"/>
    </source>
</evidence>
<dbReference type="EMBL" id="CP013110">
    <property type="protein sequence ID" value="APG94776.1"/>
    <property type="molecule type" value="Genomic_DNA"/>
</dbReference>
<gene>
    <name evidence="1" type="ORF">SAMCFNEI73_pC1064</name>
</gene>
<reference evidence="1 2" key="1">
    <citation type="submission" date="2015-10" db="EMBL/GenBank/DDBJ databases">
        <title>Genomic differences between typical nodule nitrogen-fixing rhizobial strains and those coming from bean seeds.</title>
        <authorList>
            <person name="Peralta H."/>
            <person name="Aguilar-Vera A."/>
            <person name="Diaz R."/>
            <person name="Mora Y."/>
            <person name="Martinez-Batallar G."/>
            <person name="Salazar E."/>
            <person name="Vargas-Lagunas C."/>
            <person name="Encarnacion S."/>
            <person name="Girard L."/>
            <person name="Mora J."/>
        </authorList>
    </citation>
    <scope>NUCLEOTIDE SEQUENCE [LARGE SCALE GENOMIC DNA]</scope>
    <source>
        <strain evidence="1 2">CFNEI 73</strain>
        <plasmid evidence="1 2">C</plasmid>
    </source>
</reference>
<dbReference type="KEGG" id="same:SAMCFNEI73_pC1064"/>
<protein>
    <submittedName>
        <fullName evidence="1">Uncharacterized protein</fullName>
    </submittedName>
</protein>
<geneLocation type="plasmid" evidence="1 2">
    <name>C</name>
</geneLocation>
<evidence type="ECO:0000313" key="1">
    <source>
        <dbReference type="EMBL" id="APG94776.1"/>
    </source>
</evidence>
<keyword evidence="1" id="KW-0614">Plasmid</keyword>
<keyword evidence="2" id="KW-1185">Reference proteome</keyword>
<dbReference type="AlphaFoldDB" id="A0A1L3LXJ3"/>